<protein>
    <submittedName>
        <fullName evidence="1">Uncharacterized protein</fullName>
    </submittedName>
</protein>
<dbReference type="EMBL" id="AAGWPK010000034">
    <property type="protein sequence ID" value="EBS7835306.1"/>
    <property type="molecule type" value="Genomic_DNA"/>
</dbReference>
<gene>
    <name evidence="1" type="ORF">CED71_20000</name>
</gene>
<comment type="caution">
    <text evidence="1">The sequence shown here is derived from an EMBL/GenBank/DDBJ whole genome shotgun (WGS) entry which is preliminary data.</text>
</comment>
<evidence type="ECO:0000313" key="1">
    <source>
        <dbReference type="EMBL" id="EBS7835306.1"/>
    </source>
</evidence>
<reference evidence="1" key="1">
    <citation type="submission" date="2018-07" db="EMBL/GenBank/DDBJ databases">
        <authorList>
            <consortium name="PulseNet: The National Subtyping Network for Foodborne Disease Surveillance"/>
            <person name="Tarr C.L."/>
            <person name="Trees E."/>
            <person name="Katz L.S."/>
            <person name="Carleton-Romer H.A."/>
            <person name="Stroika S."/>
            <person name="Kucerova Z."/>
            <person name="Roache K.F."/>
            <person name="Sabol A.L."/>
            <person name="Besser J."/>
            <person name="Gerner-Smidt P."/>
        </authorList>
    </citation>
    <scope>NUCLEOTIDE SEQUENCE</scope>
    <source>
        <strain evidence="1">PNUSAS015785</strain>
    </source>
</reference>
<accession>A0A5Z8IZV8</accession>
<proteinExistence type="predicted"/>
<name>A0A5Z8IZV8_SALER</name>
<dbReference type="AlphaFoldDB" id="A0A5Z8IZV8"/>
<organism evidence="1">
    <name type="scientific">Salmonella enterica</name>
    <name type="common">Salmonella choleraesuis</name>
    <dbReference type="NCBI Taxonomy" id="28901"/>
    <lineage>
        <taxon>Bacteria</taxon>
        <taxon>Pseudomonadati</taxon>
        <taxon>Pseudomonadota</taxon>
        <taxon>Gammaproteobacteria</taxon>
        <taxon>Enterobacterales</taxon>
        <taxon>Enterobacteriaceae</taxon>
        <taxon>Salmonella</taxon>
    </lineage>
</organism>
<feature type="non-terminal residue" evidence="1">
    <location>
        <position position="1"/>
    </location>
</feature>
<sequence length="61" mass="7254">PLKERKWVKFGKTKDNKLIDNQQLKMKVRQSFVTLTDPLSKRRITALRQIIAKKEMAEEIN</sequence>